<dbReference type="InterPro" id="IPR025187">
    <property type="entry name" value="DUF4112"/>
</dbReference>
<evidence type="ECO:0008006" key="4">
    <source>
        <dbReference type="Google" id="ProtNLM"/>
    </source>
</evidence>
<dbReference type="RefSeq" id="WP_231554099.1">
    <property type="nucleotide sequence ID" value="NZ_CDOH01000153.1"/>
</dbReference>
<gene>
    <name evidence="2" type="ORF">CCAND38_910010</name>
</gene>
<evidence type="ECO:0000256" key="1">
    <source>
        <dbReference type="SAM" id="Phobius"/>
    </source>
</evidence>
<dbReference type="PANTHER" id="PTHR35519">
    <property type="entry name" value="MEMBRANE PROTEINS"/>
    <property type="match status" value="1"/>
</dbReference>
<accession>A0A0B7I812</accession>
<feature type="transmembrane region" description="Helical" evidence="1">
    <location>
        <begin position="139"/>
        <end position="164"/>
    </location>
</feature>
<protein>
    <recommendedName>
        <fullName evidence="4">DUF4112 domain-containing protein</fullName>
    </recommendedName>
</protein>
<evidence type="ECO:0000313" key="3">
    <source>
        <dbReference type="Proteomes" id="UP000045051"/>
    </source>
</evidence>
<name>A0A0B7I812_9FLAO</name>
<reference evidence="2 3" key="1">
    <citation type="submission" date="2015-01" db="EMBL/GenBank/DDBJ databases">
        <authorList>
            <person name="MANFREDI Pablo"/>
        </authorList>
    </citation>
    <scope>NUCLEOTIDE SEQUENCE [LARGE SCALE GENOMIC DNA]</scope>
    <source>
        <strain evidence="2 3">CcD38</strain>
    </source>
</reference>
<dbReference type="EMBL" id="CDOI01000208">
    <property type="protein sequence ID" value="CEN49784.1"/>
    <property type="molecule type" value="Genomic_DNA"/>
</dbReference>
<dbReference type="Proteomes" id="UP000045051">
    <property type="component" value="Unassembled WGS sequence"/>
</dbReference>
<feature type="transmembrane region" description="Helical" evidence="1">
    <location>
        <begin position="46"/>
        <end position="73"/>
    </location>
</feature>
<dbReference type="Pfam" id="PF13430">
    <property type="entry name" value="DUF4112"/>
    <property type="match status" value="1"/>
</dbReference>
<dbReference type="AlphaFoldDB" id="A0A0B7I812"/>
<evidence type="ECO:0000313" key="2">
    <source>
        <dbReference type="EMBL" id="CEN49784.1"/>
    </source>
</evidence>
<keyword evidence="1" id="KW-0472">Membrane</keyword>
<dbReference type="PANTHER" id="PTHR35519:SF2">
    <property type="entry name" value="PH DOMAIN PROTEIN"/>
    <property type="match status" value="1"/>
</dbReference>
<feature type="transmembrane region" description="Helical" evidence="1">
    <location>
        <begin position="85"/>
        <end position="107"/>
    </location>
</feature>
<keyword evidence="1" id="KW-0812">Transmembrane</keyword>
<proteinExistence type="predicted"/>
<keyword evidence="3" id="KW-1185">Reference proteome</keyword>
<sequence length="173" mass="20251">MTENTQNMQSQKQVNLQSYKELKRSKLDNSVHYNIIKYTKKYMDDYYLDGIIGLIPVVGDFFTQFFSFSFLYVSIFKIRSYRLTVAILFNSLLDVLIGLIPYLGMVLDFVHRSHKENFDLIIGFVNDDKEIIKKVNRRALWTTIGVIVLIVLIIIMIGFVLSLVKDLFDWIFG</sequence>
<keyword evidence="1" id="KW-1133">Transmembrane helix</keyword>
<organism evidence="2 3">
    <name type="scientific">Capnocytophaga canis</name>
    <dbReference type="NCBI Taxonomy" id="1848903"/>
    <lineage>
        <taxon>Bacteria</taxon>
        <taxon>Pseudomonadati</taxon>
        <taxon>Bacteroidota</taxon>
        <taxon>Flavobacteriia</taxon>
        <taxon>Flavobacteriales</taxon>
        <taxon>Flavobacteriaceae</taxon>
        <taxon>Capnocytophaga</taxon>
    </lineage>
</organism>